<name>A0A852ZX74_9ACTN</name>
<dbReference type="EMBL" id="JACBZD010000001">
    <property type="protein sequence ID" value="NYI06993.1"/>
    <property type="molecule type" value="Genomic_DNA"/>
</dbReference>
<dbReference type="AlphaFoldDB" id="A0A852ZX74"/>
<feature type="compositionally biased region" description="Low complexity" evidence="2">
    <location>
        <begin position="140"/>
        <end position="163"/>
    </location>
</feature>
<evidence type="ECO:0000313" key="4">
    <source>
        <dbReference type="Proteomes" id="UP000567795"/>
    </source>
</evidence>
<proteinExistence type="predicted"/>
<accession>A0A852ZX74</accession>
<dbReference type="RefSeq" id="WP_179815489.1">
    <property type="nucleotide sequence ID" value="NZ_JACBZD010000001.1"/>
</dbReference>
<dbReference type="InterPro" id="IPR025337">
    <property type="entry name" value="Questin_oxidase-like"/>
</dbReference>
<gene>
    <name evidence="3" type="ORF">FHU37_003936</name>
</gene>
<evidence type="ECO:0000256" key="2">
    <source>
        <dbReference type="SAM" id="MobiDB-lite"/>
    </source>
</evidence>
<feature type="region of interest" description="Disordered" evidence="2">
    <location>
        <begin position="140"/>
        <end position="178"/>
    </location>
</feature>
<keyword evidence="1" id="KW-0560">Oxidoreductase</keyword>
<dbReference type="GO" id="GO:0016491">
    <property type="term" value="F:oxidoreductase activity"/>
    <property type="evidence" value="ECO:0007669"/>
    <property type="project" value="UniProtKB-KW"/>
</dbReference>
<organism evidence="3 4">
    <name type="scientific">Allostreptomyces psammosilenae</name>
    <dbReference type="NCBI Taxonomy" id="1892865"/>
    <lineage>
        <taxon>Bacteria</taxon>
        <taxon>Bacillati</taxon>
        <taxon>Actinomycetota</taxon>
        <taxon>Actinomycetes</taxon>
        <taxon>Kitasatosporales</taxon>
        <taxon>Streptomycetaceae</taxon>
        <taxon>Allostreptomyces</taxon>
    </lineage>
</organism>
<comment type="caution">
    <text evidence="3">The sequence shown here is derived from an EMBL/GenBank/DDBJ whole genome shotgun (WGS) entry which is preliminary data.</text>
</comment>
<evidence type="ECO:0000313" key="3">
    <source>
        <dbReference type="EMBL" id="NYI06993.1"/>
    </source>
</evidence>
<reference evidence="3 4" key="1">
    <citation type="submission" date="2020-07" db="EMBL/GenBank/DDBJ databases">
        <title>Sequencing the genomes of 1000 actinobacteria strains.</title>
        <authorList>
            <person name="Klenk H.-P."/>
        </authorList>
    </citation>
    <scope>NUCLEOTIDE SEQUENCE [LARGE SCALE GENOMIC DNA]</scope>
    <source>
        <strain evidence="3 4">DSM 42178</strain>
    </source>
</reference>
<keyword evidence="4" id="KW-1185">Reference proteome</keyword>
<evidence type="ECO:0008006" key="5">
    <source>
        <dbReference type="Google" id="ProtNLM"/>
    </source>
</evidence>
<dbReference type="PANTHER" id="PTHR35870">
    <property type="entry name" value="PROTEIN, PUTATIVE (AFU_ORTHOLOGUE AFUA_5G03330)-RELATED"/>
    <property type="match status" value="1"/>
</dbReference>
<dbReference type="PANTHER" id="PTHR35870:SF1">
    <property type="entry name" value="PROTEIN, PUTATIVE (AFU_ORTHOLOGUE AFUA_5G03330)-RELATED"/>
    <property type="match status" value="1"/>
</dbReference>
<evidence type="ECO:0000256" key="1">
    <source>
        <dbReference type="ARBA" id="ARBA00023002"/>
    </source>
</evidence>
<protein>
    <recommendedName>
        <fullName evidence="5">DUF4243 domain-containing protein</fullName>
    </recommendedName>
</protein>
<sequence length="400" mass="42848">MTRQWSGTLDEAYQRLHAAGPEHQGWLSNHAPMAVEALARHGHEGDIHRWLDAYADKLEDMPARREPISETDWRRALGDPRRIADWISFFAERLRTRPWQGVLAEWWPRLLPGIAAGATHGVIRVGHAVRELLPEPAAGAAAIEPGPDADGPALPDLPDLPELAQPSPDQVTPPGPRLDELAHALGYWAARWQAVPGLTDPRGTEEPAEALERVPPVPFQAGGIRDRLVQLPEAPGWPGSMTALRPPTDPLDARRLLADLVTAATHRYLTHGHGDGVMLVHAATAPNAVLRTLPALPRRLWVPSVAAAWAASAAVTSAYTPRQPAAPAELSRVGVIAAITASAGTATPEEVATELLELAVEHGDEHVIKLADTAVDVFARTGDPTSLAAAARATQLIPKG</sequence>
<dbReference type="Proteomes" id="UP000567795">
    <property type="component" value="Unassembled WGS sequence"/>
</dbReference>
<dbReference type="Pfam" id="PF14027">
    <property type="entry name" value="Questin_oxidase"/>
    <property type="match status" value="1"/>
</dbReference>